<evidence type="ECO:0000256" key="5">
    <source>
        <dbReference type="ARBA" id="ARBA00023136"/>
    </source>
</evidence>
<sequence>MFRKVFFLAIIVLLTTSFFFHPEILTITAGVSLFLFGMLCLEQGFRQASGGVLARIIERATGNRWSSYATGAFATSLLQSSSLSSVITVSFVSTRLVTLSAGLALVIGSGLGSTFGTWLMAAYGMKVAISHYAMPMLVMGTLLQLQKGHRTRSSGYILLGIGFLFLGIHYIREGMAEAGDLSLLTSNYGLLGGVLAGTVLTVLMQSSHALLVLVIAAMANQLLSLEQALALCIGTNIGTTTTAALASISATIDGRRLALGNLLFKLCATFIVLPFMPWWQSLVMALSQTLNIADQPMMQLALFHSLFNLAGALLIIPVLGLTVRLLQLLIPTREKNTSLELPLPQQQPVRAKLLTKAMQEHPDAALKALNTEGGELYQRTIALISFGLYIQPELLYNDQQPLDDTIPPWPNWRVGKLYKLQIRELYDDITRFADDIASDISPSQRESLHAILSACENFISAIKQLRLLQKSLRRNLNNEHDPVRKHYLMLRKRIIKTIRTIHQLADDETLDITEAVHALKKDLYKQDLLTGDSLSNFLKDDETTPLHAMQLINDNGTAHTICNSLIDGAVILLVQGERNIIRQRDEAVQDYLSCGNWSEKGLQPQ</sequence>
<dbReference type="GO" id="GO:0005436">
    <property type="term" value="F:sodium:phosphate symporter activity"/>
    <property type="evidence" value="ECO:0007669"/>
    <property type="project" value="InterPro"/>
</dbReference>
<proteinExistence type="predicted"/>
<keyword evidence="5 6" id="KW-0472">Membrane</keyword>
<dbReference type="PANTHER" id="PTHR10010">
    <property type="entry name" value="SOLUTE CARRIER FAMILY 34 SODIUM PHOSPHATE , MEMBER 2-RELATED"/>
    <property type="match status" value="1"/>
</dbReference>
<protein>
    <submittedName>
        <fullName evidence="7">Na+/Pi-cotransporter</fullName>
    </submittedName>
</protein>
<keyword evidence="8" id="KW-1185">Reference proteome</keyword>
<feature type="transmembrane region" description="Helical" evidence="6">
    <location>
        <begin position="300"/>
        <end position="326"/>
    </location>
</feature>
<dbReference type="Proteomes" id="UP000196573">
    <property type="component" value="Unassembled WGS sequence"/>
</dbReference>
<feature type="transmembrane region" description="Helical" evidence="6">
    <location>
        <begin position="258"/>
        <end position="279"/>
    </location>
</feature>
<evidence type="ECO:0000313" key="7">
    <source>
        <dbReference type="EMBL" id="SMA37796.1"/>
    </source>
</evidence>
<dbReference type="EMBL" id="FWPT01000002">
    <property type="protein sequence ID" value="SMA37796.1"/>
    <property type="molecule type" value="Genomic_DNA"/>
</dbReference>
<dbReference type="PANTHER" id="PTHR10010:SF46">
    <property type="entry name" value="SODIUM-DEPENDENT PHOSPHATE TRANSPORT PROTEIN 2B"/>
    <property type="match status" value="1"/>
</dbReference>
<dbReference type="OrthoDB" id="9763003at2"/>
<feature type="transmembrane region" description="Helical" evidence="6">
    <location>
        <begin position="191"/>
        <end position="216"/>
    </location>
</feature>
<dbReference type="AlphaFoldDB" id="A0A1X7AFY3"/>
<keyword evidence="3 6" id="KW-0812">Transmembrane</keyword>
<feature type="transmembrane region" description="Helical" evidence="6">
    <location>
        <begin position="228"/>
        <end position="252"/>
    </location>
</feature>
<evidence type="ECO:0000256" key="3">
    <source>
        <dbReference type="ARBA" id="ARBA00022692"/>
    </source>
</evidence>
<name>A0A1X7AFY3_9GAMM</name>
<dbReference type="RefSeq" id="WP_087107133.1">
    <property type="nucleotide sequence ID" value="NZ_CBCSCN010000014.1"/>
</dbReference>
<evidence type="ECO:0000313" key="8">
    <source>
        <dbReference type="Proteomes" id="UP000196573"/>
    </source>
</evidence>
<evidence type="ECO:0000256" key="1">
    <source>
        <dbReference type="ARBA" id="ARBA00004651"/>
    </source>
</evidence>
<dbReference type="InterPro" id="IPR003841">
    <property type="entry name" value="Na/Pi_transpt"/>
</dbReference>
<evidence type="ECO:0000256" key="2">
    <source>
        <dbReference type="ARBA" id="ARBA00022475"/>
    </source>
</evidence>
<gene>
    <name evidence="7" type="ORF">EHSB41UT_00791</name>
</gene>
<evidence type="ECO:0000256" key="6">
    <source>
        <dbReference type="SAM" id="Phobius"/>
    </source>
</evidence>
<feature type="transmembrane region" description="Helical" evidence="6">
    <location>
        <begin position="120"/>
        <end position="143"/>
    </location>
</feature>
<feature type="transmembrane region" description="Helical" evidence="6">
    <location>
        <begin position="155"/>
        <end position="171"/>
    </location>
</feature>
<organism evidence="7 8">
    <name type="scientific">Parendozoicomonas haliclonae</name>
    <dbReference type="NCBI Taxonomy" id="1960125"/>
    <lineage>
        <taxon>Bacteria</taxon>
        <taxon>Pseudomonadati</taxon>
        <taxon>Pseudomonadota</taxon>
        <taxon>Gammaproteobacteria</taxon>
        <taxon>Oceanospirillales</taxon>
        <taxon>Endozoicomonadaceae</taxon>
        <taxon>Parendozoicomonas</taxon>
    </lineage>
</organism>
<dbReference type="Pfam" id="PF02690">
    <property type="entry name" value="Na_Pi_cotrans"/>
    <property type="match status" value="2"/>
</dbReference>
<comment type="subcellular location">
    <subcellularLocation>
        <location evidence="1">Cell membrane</location>
        <topology evidence="1">Multi-pass membrane protein</topology>
    </subcellularLocation>
</comment>
<keyword evidence="4 6" id="KW-1133">Transmembrane helix</keyword>
<keyword evidence="2" id="KW-1003">Cell membrane</keyword>
<accession>A0A1X7AFY3</accession>
<reference evidence="7 8" key="1">
    <citation type="submission" date="2017-03" db="EMBL/GenBank/DDBJ databases">
        <authorList>
            <person name="Afonso C.L."/>
            <person name="Miller P.J."/>
            <person name="Scott M.A."/>
            <person name="Spackman E."/>
            <person name="Goraichik I."/>
            <person name="Dimitrov K.M."/>
            <person name="Suarez D.L."/>
            <person name="Swayne D.E."/>
        </authorList>
    </citation>
    <scope>NUCLEOTIDE SEQUENCE [LARGE SCALE GENOMIC DNA]</scope>
    <source>
        <strain evidence="7">SB41UT1</strain>
    </source>
</reference>
<evidence type="ECO:0000256" key="4">
    <source>
        <dbReference type="ARBA" id="ARBA00022989"/>
    </source>
</evidence>
<dbReference type="NCBIfam" id="NF037997">
    <property type="entry name" value="Na_Pi_symport"/>
    <property type="match status" value="1"/>
</dbReference>
<dbReference type="GO" id="GO:0044341">
    <property type="term" value="P:sodium-dependent phosphate transport"/>
    <property type="evidence" value="ECO:0007669"/>
    <property type="project" value="InterPro"/>
</dbReference>
<dbReference type="GO" id="GO:0005886">
    <property type="term" value="C:plasma membrane"/>
    <property type="evidence" value="ECO:0007669"/>
    <property type="project" value="UniProtKB-SubCell"/>
</dbReference>